<name>A0A024FTP5_9STRA</name>
<comment type="caution">
    <text evidence="1">The sequence shown here is derived from an EMBL/GenBank/DDBJ whole genome shotgun (WGS) entry which is preliminary data.</text>
</comment>
<proteinExistence type="predicted"/>
<protein>
    <submittedName>
        <fullName evidence="1">Uncharacterized protein</fullName>
    </submittedName>
</protein>
<reference evidence="1 2" key="1">
    <citation type="submission" date="2012-05" db="EMBL/GenBank/DDBJ databases">
        <title>Recombination and specialization in a pathogen metapopulation.</title>
        <authorList>
            <person name="Gardiner A."/>
            <person name="Kemen E."/>
            <person name="Schultz-Larsen T."/>
            <person name="MacLean D."/>
            <person name="Van Oosterhout C."/>
            <person name="Jones J.D.G."/>
        </authorList>
    </citation>
    <scope>NUCLEOTIDE SEQUENCE [LARGE SCALE GENOMIC DNA]</scope>
    <source>
        <strain evidence="1 2">Ac Nc2</strain>
    </source>
</reference>
<gene>
    <name evidence="1" type="ORF">BN9_094480</name>
</gene>
<dbReference type="InParanoid" id="A0A024FTP5"/>
<sequence length="121" mass="13766">MRSPESKHSSKGIHSMLELPVFAHTLRSVHRRQQRILYSNQGCRGKTIESTIGHAYKVTQRDQNASVTNDLASSIVFSPVNTLSLEPLVIGHNRIRKSWIEFFPRASIQCYPLLLCLESTF</sequence>
<evidence type="ECO:0000313" key="1">
    <source>
        <dbReference type="EMBL" id="CCI10322.1"/>
    </source>
</evidence>
<organism evidence="1 2">
    <name type="scientific">Albugo candida</name>
    <dbReference type="NCBI Taxonomy" id="65357"/>
    <lineage>
        <taxon>Eukaryota</taxon>
        <taxon>Sar</taxon>
        <taxon>Stramenopiles</taxon>
        <taxon>Oomycota</taxon>
        <taxon>Peronosporomycetes</taxon>
        <taxon>Albuginales</taxon>
        <taxon>Albuginaceae</taxon>
        <taxon>Albugo</taxon>
    </lineage>
</organism>
<accession>A0A024FTP5</accession>
<dbReference type="EMBL" id="CAIX01000219">
    <property type="protein sequence ID" value="CCI10322.1"/>
    <property type="molecule type" value="Genomic_DNA"/>
</dbReference>
<dbReference type="AlphaFoldDB" id="A0A024FTP5"/>
<evidence type="ECO:0000313" key="2">
    <source>
        <dbReference type="Proteomes" id="UP000053237"/>
    </source>
</evidence>
<dbReference type="Proteomes" id="UP000053237">
    <property type="component" value="Unassembled WGS sequence"/>
</dbReference>
<keyword evidence="2" id="KW-1185">Reference proteome</keyword>